<feature type="domain" description="Rubredoxin-like" evidence="1">
    <location>
        <begin position="2"/>
        <end position="39"/>
    </location>
</feature>
<accession>A0A645AGS5</accession>
<sequence length="40" mass="4561">MKYVCDMCGYVYDEAEEGPMPDDYVCPLCGADKSHFHPED</sequence>
<name>A0A645AGS5_9ZZZZ</name>
<dbReference type="EMBL" id="VSSQ01012788">
    <property type="protein sequence ID" value="MPM50043.1"/>
    <property type="molecule type" value="Genomic_DNA"/>
</dbReference>
<protein>
    <submittedName>
        <fullName evidence="2">Rubredoxin-2</fullName>
    </submittedName>
</protein>
<comment type="caution">
    <text evidence="2">The sequence shown here is derived from an EMBL/GenBank/DDBJ whole genome shotgun (WGS) entry which is preliminary data.</text>
</comment>
<dbReference type="AlphaFoldDB" id="A0A645AGS5"/>
<dbReference type="InterPro" id="IPR024934">
    <property type="entry name" value="Rubredoxin-like_dom"/>
</dbReference>
<organism evidence="2">
    <name type="scientific">bioreactor metagenome</name>
    <dbReference type="NCBI Taxonomy" id="1076179"/>
    <lineage>
        <taxon>unclassified sequences</taxon>
        <taxon>metagenomes</taxon>
        <taxon>ecological metagenomes</taxon>
    </lineage>
</organism>
<evidence type="ECO:0000313" key="2">
    <source>
        <dbReference type="EMBL" id="MPM50043.1"/>
    </source>
</evidence>
<dbReference type="SUPFAM" id="SSF57802">
    <property type="entry name" value="Rubredoxin-like"/>
    <property type="match status" value="1"/>
</dbReference>
<dbReference type="Gene3D" id="2.20.28.10">
    <property type="match status" value="1"/>
</dbReference>
<dbReference type="Pfam" id="PF21349">
    <property type="entry name" value="RUBY_RBDX"/>
    <property type="match status" value="1"/>
</dbReference>
<gene>
    <name evidence="2" type="primary">rubR2_2</name>
    <name evidence="2" type="ORF">SDC9_96777</name>
</gene>
<dbReference type="PROSITE" id="PS50903">
    <property type="entry name" value="RUBREDOXIN_LIKE"/>
    <property type="match status" value="1"/>
</dbReference>
<dbReference type="InterPro" id="IPR048574">
    <property type="entry name" value="RUBY_RBDX"/>
</dbReference>
<dbReference type="GO" id="GO:0005506">
    <property type="term" value="F:iron ion binding"/>
    <property type="evidence" value="ECO:0007669"/>
    <property type="project" value="InterPro"/>
</dbReference>
<proteinExistence type="predicted"/>
<reference evidence="2" key="1">
    <citation type="submission" date="2019-08" db="EMBL/GenBank/DDBJ databases">
        <authorList>
            <person name="Kucharzyk K."/>
            <person name="Murdoch R.W."/>
            <person name="Higgins S."/>
            <person name="Loffler F."/>
        </authorList>
    </citation>
    <scope>NUCLEOTIDE SEQUENCE</scope>
</reference>
<evidence type="ECO:0000259" key="1">
    <source>
        <dbReference type="PROSITE" id="PS50903"/>
    </source>
</evidence>